<keyword evidence="3" id="KW-0808">Transferase</keyword>
<dbReference type="GO" id="GO:0016740">
    <property type="term" value="F:transferase activity"/>
    <property type="evidence" value="ECO:0007669"/>
    <property type="project" value="UniProtKB-KW"/>
</dbReference>
<dbReference type="InterPro" id="IPR058840">
    <property type="entry name" value="AAA_SelU"/>
</dbReference>
<dbReference type="PROSITE" id="PS00380">
    <property type="entry name" value="RHODANESE_1"/>
    <property type="match status" value="1"/>
</dbReference>
<evidence type="ECO:0000313" key="4">
    <source>
        <dbReference type="Proteomes" id="UP001165541"/>
    </source>
</evidence>
<comment type="caution">
    <text evidence="3">The sequence shown here is derived from an EMBL/GenBank/DDBJ whole genome shotgun (WGS) entry which is preliminary data.</text>
</comment>
<dbReference type="SMART" id="SM00450">
    <property type="entry name" value="RHOD"/>
    <property type="match status" value="1"/>
</dbReference>
<dbReference type="InterPro" id="IPR017582">
    <property type="entry name" value="SelU"/>
</dbReference>
<dbReference type="InterPro" id="IPR001307">
    <property type="entry name" value="Thiosulphate_STrfase_CS"/>
</dbReference>
<reference evidence="3" key="1">
    <citation type="submission" date="2022-05" db="EMBL/GenBank/DDBJ databases">
        <title>Schlegelella sp. nov., isolated from mangrove soil.</title>
        <authorList>
            <person name="Liu Y."/>
            <person name="Ge X."/>
            <person name="Liu W."/>
        </authorList>
    </citation>
    <scope>NUCLEOTIDE SEQUENCE</scope>
    <source>
        <strain evidence="3">S2-27</strain>
    </source>
</reference>
<evidence type="ECO:0000313" key="3">
    <source>
        <dbReference type="EMBL" id="MCM5680207.1"/>
    </source>
</evidence>
<feature type="domain" description="Rhodanese" evidence="2">
    <location>
        <begin position="26"/>
        <end position="146"/>
    </location>
</feature>
<gene>
    <name evidence="3" type="primary">mnmH</name>
    <name evidence="3" type="ORF">M8A51_11760</name>
</gene>
<dbReference type="NCBIfam" id="NF008750">
    <property type="entry name" value="PRK11784.1-2"/>
    <property type="match status" value="1"/>
</dbReference>
<organism evidence="3 4">
    <name type="scientific">Caldimonas mangrovi</name>
    <dbReference type="NCBI Taxonomy" id="2944811"/>
    <lineage>
        <taxon>Bacteria</taxon>
        <taxon>Pseudomonadati</taxon>
        <taxon>Pseudomonadota</taxon>
        <taxon>Betaproteobacteria</taxon>
        <taxon>Burkholderiales</taxon>
        <taxon>Sphaerotilaceae</taxon>
        <taxon>Caldimonas</taxon>
    </lineage>
</organism>
<dbReference type="Proteomes" id="UP001165541">
    <property type="component" value="Unassembled WGS sequence"/>
</dbReference>
<dbReference type="EC" id="2.5.1.-" evidence="3"/>
<dbReference type="RefSeq" id="WP_251778624.1">
    <property type="nucleotide sequence ID" value="NZ_JAMKFE010000006.1"/>
</dbReference>
<name>A0ABT0YPN6_9BURK</name>
<dbReference type="SUPFAM" id="SSF52540">
    <property type="entry name" value="P-loop containing nucleoside triphosphate hydrolases"/>
    <property type="match status" value="1"/>
</dbReference>
<dbReference type="EMBL" id="JAMKFE010000006">
    <property type="protein sequence ID" value="MCM5680207.1"/>
    <property type="molecule type" value="Genomic_DNA"/>
</dbReference>
<dbReference type="PROSITE" id="PS50206">
    <property type="entry name" value="RHODANESE_3"/>
    <property type="match status" value="1"/>
</dbReference>
<keyword evidence="1" id="KW-0711">Selenium</keyword>
<keyword evidence="4" id="KW-1185">Reference proteome</keyword>
<dbReference type="PANTHER" id="PTHR30401:SF0">
    <property type="entry name" value="TRNA 2-SELENOURIDINE SYNTHASE"/>
    <property type="match status" value="1"/>
</dbReference>
<dbReference type="Pfam" id="PF26341">
    <property type="entry name" value="AAA_SelU"/>
    <property type="match status" value="1"/>
</dbReference>
<protein>
    <submittedName>
        <fullName evidence="3">tRNA 2-selenouridine(34) synthase MnmH</fullName>
        <ecNumber evidence="3">2.5.1.-</ecNumber>
    </submittedName>
</protein>
<dbReference type="Gene3D" id="3.40.250.10">
    <property type="entry name" value="Rhodanese-like domain"/>
    <property type="match status" value="1"/>
</dbReference>
<dbReference type="NCBIfam" id="NF008752">
    <property type="entry name" value="PRK11784.1-4"/>
    <property type="match status" value="1"/>
</dbReference>
<evidence type="ECO:0000259" key="2">
    <source>
        <dbReference type="PROSITE" id="PS50206"/>
    </source>
</evidence>
<dbReference type="SUPFAM" id="SSF52821">
    <property type="entry name" value="Rhodanese/Cell cycle control phosphatase"/>
    <property type="match status" value="1"/>
</dbReference>
<dbReference type="Pfam" id="PF00581">
    <property type="entry name" value="Rhodanese"/>
    <property type="match status" value="1"/>
</dbReference>
<dbReference type="InterPro" id="IPR001763">
    <property type="entry name" value="Rhodanese-like_dom"/>
</dbReference>
<dbReference type="NCBIfam" id="TIGR03167">
    <property type="entry name" value="tRNA_sel_U_synt"/>
    <property type="match status" value="1"/>
</dbReference>
<dbReference type="PANTHER" id="PTHR30401">
    <property type="entry name" value="TRNA 2-SELENOURIDINE SYNTHASE"/>
    <property type="match status" value="1"/>
</dbReference>
<dbReference type="InterPro" id="IPR027417">
    <property type="entry name" value="P-loop_NTPase"/>
</dbReference>
<accession>A0ABT0YPN6</accession>
<sequence length="357" mass="40182">MPENEVVSLPLPTESQLDVQAFGRYALIIDARTPHEYAEDHIPGAMNLPVADDAEFAEVGTLHATDPHAAYLVGARYALNNIARHVQDVISNFRPTDRLLVYCFRGGKRSRAWAEPLRGIGFKIDVLPGGWKNYRRWVREGLEQLPTRFEFRVLAGPTGCGKTRLLQALQQAGAQVLDLEGLARHRGSLIGALPDEPQPSQKWFDSQLFDVMRRFDAAQPIWVEAESKKIGNLQLPQALHDAMHAATPLLVSAPMGERVRLCRDEYQHFVREPLRMIALLEPLKPLVGGQELTLWRELAQAGRIDELFERLVDNHYDPCYARSHRAHYGERAEELHLPSLEPAALDAVAQALLRPGR</sequence>
<proteinExistence type="predicted"/>
<dbReference type="InterPro" id="IPR036873">
    <property type="entry name" value="Rhodanese-like_dom_sf"/>
</dbReference>
<evidence type="ECO:0000256" key="1">
    <source>
        <dbReference type="ARBA" id="ARBA00023266"/>
    </source>
</evidence>